<name>E0WQY6_9ENTR</name>
<comment type="function">
    <text evidence="1">Required for disulfide bond formation in some periplasmic proteins. Acts by transferring its disulfide bond to other proteins and is reduced in the process.</text>
</comment>
<evidence type="ECO:0000313" key="4">
    <source>
        <dbReference type="Proteomes" id="UP000005726"/>
    </source>
</evidence>
<dbReference type="InterPro" id="IPR033954">
    <property type="entry name" value="DiS-bond_Isoase_DsbC/G"/>
</dbReference>
<comment type="similarity">
    <text evidence="1">Belongs to the thioredoxin family. DsbC subfamily.</text>
</comment>
<dbReference type="Gene3D" id="3.40.30.10">
    <property type="entry name" value="Glutaredoxin"/>
    <property type="match status" value="1"/>
</dbReference>
<dbReference type="SUPFAM" id="SSF52833">
    <property type="entry name" value="Thioredoxin-like"/>
    <property type="match status" value="1"/>
</dbReference>
<keyword evidence="4" id="KW-1185">Reference proteome</keyword>
<evidence type="ECO:0000256" key="1">
    <source>
        <dbReference type="RuleBase" id="RU364038"/>
    </source>
</evidence>
<keyword evidence="1" id="KW-0574">Periplasm</keyword>
<comment type="subcellular location">
    <subcellularLocation>
        <location evidence="1">Periplasm</location>
    </subcellularLocation>
</comment>
<feature type="chain" id="PRO_5010006067" description="Thiol:disulfide interchange protein" evidence="1">
    <location>
        <begin position="22"/>
        <end position="177"/>
    </location>
</feature>
<accession>E0WQY6</accession>
<keyword evidence="1" id="KW-0732">Signal</keyword>
<dbReference type="HOGENOM" id="CLU_083593_2_0_6"/>
<dbReference type="GO" id="GO:0042597">
    <property type="term" value="C:periplasmic space"/>
    <property type="evidence" value="ECO:0007669"/>
    <property type="project" value="UniProtKB-SubCell"/>
</dbReference>
<dbReference type="Proteomes" id="UP000005726">
    <property type="component" value="Unassembled WGS sequence"/>
</dbReference>
<dbReference type="PANTHER" id="PTHR35272">
    <property type="entry name" value="THIOL:DISULFIDE INTERCHANGE PROTEIN DSBC-RELATED"/>
    <property type="match status" value="1"/>
</dbReference>
<evidence type="ECO:0000313" key="3">
    <source>
        <dbReference type="EMBL" id="EFL92546.1"/>
    </source>
</evidence>
<dbReference type="InterPro" id="IPR036249">
    <property type="entry name" value="Thioredoxin-like_sf"/>
</dbReference>
<organism evidence="3 4">
    <name type="scientific">Candidatus Regiella insecticola LSR1</name>
    <dbReference type="NCBI Taxonomy" id="663321"/>
    <lineage>
        <taxon>Bacteria</taxon>
        <taxon>Pseudomonadati</taxon>
        <taxon>Pseudomonadota</taxon>
        <taxon>Gammaproteobacteria</taxon>
        <taxon>Enterobacterales</taxon>
        <taxon>Enterobacteriaceae</taxon>
        <taxon>aphid secondary symbionts</taxon>
        <taxon>Candidatus Regiella</taxon>
    </lineage>
</organism>
<dbReference type="AlphaFoldDB" id="E0WQY6"/>
<sequence>MKKILLLLPILIFLFAKFSYANINNESIDAKLKNLANEMIIYKAPKEKHVVTIFTDISCGFCHKLHNKMKEYNDLGITVQYLAFPRNWKEEAKKREKMGAAKDMESIWCTADRKKSLDNAMKGETISPASCEIDLAKHYNLGIELGVQGTPSILLENGTILPGYSVPEELNRRLNQN</sequence>
<dbReference type="RefSeq" id="WP_006704258.1">
    <property type="nucleotide sequence ID" value="NZ_CAWLGB010000001.1"/>
</dbReference>
<dbReference type="STRING" id="663321.REG_0349"/>
<gene>
    <name evidence="3" type="primary">dsbC</name>
    <name evidence="3" type="ORF">REG_0349</name>
</gene>
<dbReference type="PANTHER" id="PTHR35272:SF3">
    <property type="entry name" value="THIOL:DISULFIDE INTERCHANGE PROTEIN DSBC"/>
    <property type="match status" value="1"/>
</dbReference>
<reference evidence="3" key="1">
    <citation type="journal article" date="2009" name="Environ. Microbiol.">
        <title>Dynamics of genome evolution in facultative symbionts of aphids.</title>
        <authorList>
            <person name="Degnan P.H."/>
            <person name="Leonardo T.E."/>
            <person name="Cass B.N."/>
            <person name="Hurwitz B."/>
            <person name="Stern D."/>
            <person name="Gibbs R.A."/>
            <person name="Richards S."/>
            <person name="Moran N.A."/>
        </authorList>
    </citation>
    <scope>NUCLEOTIDE SEQUENCE [LARGE SCALE GENOMIC DNA]</scope>
    <source>
        <strain evidence="3">LSR1</strain>
    </source>
</reference>
<dbReference type="NCBIfam" id="NF008129">
    <property type="entry name" value="PRK10877.1"/>
    <property type="match status" value="1"/>
</dbReference>
<dbReference type="InterPro" id="IPR051470">
    <property type="entry name" value="Thiol:disulfide_interchange"/>
</dbReference>
<dbReference type="EMBL" id="GL379589">
    <property type="protein sequence ID" value="EFL92546.1"/>
    <property type="molecule type" value="Genomic_DNA"/>
</dbReference>
<dbReference type="eggNOG" id="COG1651">
    <property type="taxonomic scope" value="Bacteria"/>
</dbReference>
<dbReference type="InterPro" id="IPR012336">
    <property type="entry name" value="Thioredoxin-like_fold"/>
</dbReference>
<feature type="domain" description="Thioredoxin-like fold" evidence="2">
    <location>
        <begin position="44"/>
        <end position="173"/>
    </location>
</feature>
<proteinExistence type="inferred from homology"/>
<evidence type="ECO:0000259" key="2">
    <source>
        <dbReference type="Pfam" id="PF13098"/>
    </source>
</evidence>
<protein>
    <recommendedName>
        <fullName evidence="1">Thiol:disulfide interchange protein</fullName>
    </recommendedName>
</protein>
<feature type="signal peptide" evidence="1">
    <location>
        <begin position="1"/>
        <end position="21"/>
    </location>
</feature>
<dbReference type="CDD" id="cd03020">
    <property type="entry name" value="DsbA_DsbC_DsbG"/>
    <property type="match status" value="1"/>
</dbReference>
<dbReference type="Pfam" id="PF13098">
    <property type="entry name" value="Thioredoxin_2"/>
    <property type="match status" value="1"/>
</dbReference>
<keyword evidence="1" id="KW-0676">Redox-active center</keyword>